<feature type="domain" description="Bro-N" evidence="2">
    <location>
        <begin position="21"/>
        <end position="143"/>
    </location>
</feature>
<gene>
    <name evidence="3" type="ORF">OCV47_13245</name>
</gene>
<dbReference type="Proteomes" id="UP001652338">
    <property type="component" value="Unassembled WGS sequence"/>
</dbReference>
<accession>A0ABT2SQG1</accession>
<protein>
    <submittedName>
        <fullName evidence="3">Bro-N domain-containing protein</fullName>
    </submittedName>
</protein>
<sequence length="300" mass="33968">MIVYIYDDKEGKTNAISIDKKNMVDEDLEFFNDHSIRKVWHSGEEEWYLSIVDVVQVLTDSSDPKQYIKKMRARDKALESKWGTICTPLQMLAPDGKMRKTQAANTEGILRIIQSIPSPKAEPFKTWLAKVGAERLEEIADPEKAMERAVATYKAKGYSDKWISQRLRTIEIRKELTDEWQNAGIKESKEFATLTNILTIAWSGKSVQEYKKLKGLKKENLRDNMTNTELALNLLAEVSATEISRSRQPEGFSQTKEVTIAGGKIAGDARKALEEQLGHSVLSETNATTPELLDDTENNK</sequence>
<evidence type="ECO:0000313" key="4">
    <source>
        <dbReference type="Proteomes" id="UP001652338"/>
    </source>
</evidence>
<dbReference type="RefSeq" id="WP_235250478.1">
    <property type="nucleotide sequence ID" value="NZ_JAOQKE010000021.1"/>
</dbReference>
<evidence type="ECO:0000313" key="3">
    <source>
        <dbReference type="EMBL" id="MCU6726288.1"/>
    </source>
</evidence>
<dbReference type="InterPro" id="IPR003497">
    <property type="entry name" value="BRO_N_domain"/>
</dbReference>
<evidence type="ECO:0000259" key="2">
    <source>
        <dbReference type="PROSITE" id="PS51750"/>
    </source>
</evidence>
<dbReference type="SMART" id="SM01040">
    <property type="entry name" value="Bro-N"/>
    <property type="match status" value="1"/>
</dbReference>
<dbReference type="EMBL" id="JAOQKE010000021">
    <property type="protein sequence ID" value="MCU6726288.1"/>
    <property type="molecule type" value="Genomic_DNA"/>
</dbReference>
<keyword evidence="4" id="KW-1185">Reference proteome</keyword>
<name>A0ABT2SQG1_9FIRM</name>
<reference evidence="3 4" key="1">
    <citation type="journal article" date="2021" name="ISME Commun">
        <title>Automated analysis of genomic sequences facilitates high-throughput and comprehensive description of bacteria.</title>
        <authorList>
            <person name="Hitch T.C.A."/>
        </authorList>
    </citation>
    <scope>NUCLEOTIDE SEQUENCE [LARGE SCALE GENOMIC DNA]</scope>
    <source>
        <strain evidence="3 4">Sanger_29</strain>
    </source>
</reference>
<comment type="caution">
    <text evidence="3">The sequence shown here is derived from an EMBL/GenBank/DDBJ whole genome shotgun (WGS) entry which is preliminary data.</text>
</comment>
<feature type="region of interest" description="Disordered" evidence="1">
    <location>
        <begin position="278"/>
        <end position="300"/>
    </location>
</feature>
<proteinExistence type="predicted"/>
<evidence type="ECO:0000256" key="1">
    <source>
        <dbReference type="SAM" id="MobiDB-lite"/>
    </source>
</evidence>
<dbReference type="Pfam" id="PF02498">
    <property type="entry name" value="Bro-N"/>
    <property type="match status" value="1"/>
</dbReference>
<organism evidence="3 4">
    <name type="scientific">Muricoprocola aceti</name>
    <dbReference type="NCBI Taxonomy" id="2981772"/>
    <lineage>
        <taxon>Bacteria</taxon>
        <taxon>Bacillati</taxon>
        <taxon>Bacillota</taxon>
        <taxon>Clostridia</taxon>
        <taxon>Lachnospirales</taxon>
        <taxon>Lachnospiraceae</taxon>
        <taxon>Muricoprocola</taxon>
    </lineage>
</organism>
<dbReference type="PROSITE" id="PS51750">
    <property type="entry name" value="BRO_N"/>
    <property type="match status" value="1"/>
</dbReference>